<keyword evidence="2" id="KW-1185">Reference proteome</keyword>
<evidence type="ECO:0000313" key="1">
    <source>
        <dbReference type="EMBL" id="CAJ0597807.1"/>
    </source>
</evidence>
<organism evidence="1 2">
    <name type="scientific">Cylicocyclus nassatus</name>
    <name type="common">Nematode worm</name>
    <dbReference type="NCBI Taxonomy" id="53992"/>
    <lineage>
        <taxon>Eukaryota</taxon>
        <taxon>Metazoa</taxon>
        <taxon>Ecdysozoa</taxon>
        <taxon>Nematoda</taxon>
        <taxon>Chromadorea</taxon>
        <taxon>Rhabditida</taxon>
        <taxon>Rhabditina</taxon>
        <taxon>Rhabditomorpha</taxon>
        <taxon>Strongyloidea</taxon>
        <taxon>Strongylidae</taxon>
        <taxon>Cylicocyclus</taxon>
    </lineage>
</organism>
<name>A0AA36GTB4_CYLNA</name>
<comment type="caution">
    <text evidence="1">The sequence shown here is derived from an EMBL/GenBank/DDBJ whole genome shotgun (WGS) entry which is preliminary data.</text>
</comment>
<evidence type="ECO:0000313" key="2">
    <source>
        <dbReference type="Proteomes" id="UP001176961"/>
    </source>
</evidence>
<reference evidence="1" key="1">
    <citation type="submission" date="2023-07" db="EMBL/GenBank/DDBJ databases">
        <authorList>
            <consortium name="CYATHOMIX"/>
        </authorList>
    </citation>
    <scope>NUCLEOTIDE SEQUENCE</scope>
    <source>
        <strain evidence="1">N/A</strain>
    </source>
</reference>
<protein>
    <submittedName>
        <fullName evidence="1">Uncharacterized protein</fullName>
    </submittedName>
</protein>
<sequence length="103" mass="11184">MFPITKKSNVRLFYLSVVLFLLDSVKPDGFYSAYGMICGIRLCSILLSLLHRAKALHLVIFDCSSLLPLVPPENGTLQFSVLSHPGGGKKNRPLGGIGVVLIT</sequence>
<accession>A0AA36GTB4</accession>
<gene>
    <name evidence="1" type="ORF">CYNAS_LOCUS9790</name>
</gene>
<dbReference type="EMBL" id="CATQJL010000223">
    <property type="protein sequence ID" value="CAJ0597807.1"/>
    <property type="molecule type" value="Genomic_DNA"/>
</dbReference>
<proteinExistence type="predicted"/>
<dbReference type="Proteomes" id="UP001176961">
    <property type="component" value="Unassembled WGS sequence"/>
</dbReference>
<dbReference type="AlphaFoldDB" id="A0AA36GTB4"/>